<name>A0ABQ6LRF2_9RHOB</name>
<dbReference type="EMBL" id="BSYI01000023">
    <property type="protein sequence ID" value="GMG83736.1"/>
    <property type="molecule type" value="Genomic_DNA"/>
</dbReference>
<proteinExistence type="predicted"/>
<protein>
    <recommendedName>
        <fullName evidence="4">VPLPA-CTERM sorting domain-containing protein</fullName>
    </recommendedName>
</protein>
<keyword evidence="1" id="KW-1133">Transmembrane helix</keyword>
<comment type="caution">
    <text evidence="2">The sequence shown here is derived from an EMBL/GenBank/DDBJ whole genome shotgun (WGS) entry which is preliminary data.</text>
</comment>
<keyword evidence="3" id="KW-1185">Reference proteome</keyword>
<feature type="transmembrane region" description="Helical" evidence="1">
    <location>
        <begin position="47"/>
        <end position="66"/>
    </location>
</feature>
<accession>A0ABQ6LRF2</accession>
<dbReference type="Proteomes" id="UP001239909">
    <property type="component" value="Unassembled WGS sequence"/>
</dbReference>
<organism evidence="2 3">
    <name type="scientific">Paralimibaculum aggregatum</name>
    <dbReference type="NCBI Taxonomy" id="3036245"/>
    <lineage>
        <taxon>Bacteria</taxon>
        <taxon>Pseudomonadati</taxon>
        <taxon>Pseudomonadota</taxon>
        <taxon>Alphaproteobacteria</taxon>
        <taxon>Rhodobacterales</taxon>
        <taxon>Paracoccaceae</taxon>
        <taxon>Paralimibaculum</taxon>
    </lineage>
</organism>
<reference evidence="2 3" key="1">
    <citation type="submission" date="2023-04" db="EMBL/GenBank/DDBJ databases">
        <title>Marinoamorphus aggregata gen. nov., sp. Nov., isolate from tissue of brittle star Ophioplocus japonicus.</title>
        <authorList>
            <person name="Kawano K."/>
            <person name="Sawayama S."/>
            <person name="Nakagawa S."/>
        </authorList>
    </citation>
    <scope>NUCLEOTIDE SEQUENCE [LARGE SCALE GENOMIC DNA]</scope>
    <source>
        <strain evidence="2 3">NKW23</strain>
    </source>
</reference>
<evidence type="ECO:0000256" key="1">
    <source>
        <dbReference type="SAM" id="Phobius"/>
    </source>
</evidence>
<sequence length="70" mass="7166">MSGTASDIRFSIWNVLSMPALVSASSQGGMANPVVTRFEVTEGAQGVVPLAAPALLLLTGIGALALRRRA</sequence>
<keyword evidence="1" id="KW-0472">Membrane</keyword>
<keyword evidence="1" id="KW-0812">Transmembrane</keyword>
<evidence type="ECO:0008006" key="4">
    <source>
        <dbReference type="Google" id="ProtNLM"/>
    </source>
</evidence>
<gene>
    <name evidence="2" type="ORF">LNKW23_29490</name>
</gene>
<evidence type="ECO:0000313" key="3">
    <source>
        <dbReference type="Proteomes" id="UP001239909"/>
    </source>
</evidence>
<evidence type="ECO:0000313" key="2">
    <source>
        <dbReference type="EMBL" id="GMG83736.1"/>
    </source>
</evidence>